<keyword evidence="3" id="KW-0862">Zinc</keyword>
<organism evidence="7 8">
    <name type="scientific">Ilyodon furcidens</name>
    <name type="common">goldbreast splitfin</name>
    <dbReference type="NCBI Taxonomy" id="33524"/>
    <lineage>
        <taxon>Eukaryota</taxon>
        <taxon>Metazoa</taxon>
        <taxon>Chordata</taxon>
        <taxon>Craniata</taxon>
        <taxon>Vertebrata</taxon>
        <taxon>Euteleostomi</taxon>
        <taxon>Actinopterygii</taxon>
        <taxon>Neopterygii</taxon>
        <taxon>Teleostei</taxon>
        <taxon>Neoteleostei</taxon>
        <taxon>Acanthomorphata</taxon>
        <taxon>Ovalentaria</taxon>
        <taxon>Atherinomorphae</taxon>
        <taxon>Cyprinodontiformes</taxon>
        <taxon>Goodeidae</taxon>
        <taxon>Ilyodon</taxon>
    </lineage>
</organism>
<feature type="region of interest" description="Disordered" evidence="5">
    <location>
        <begin position="231"/>
        <end position="272"/>
    </location>
</feature>
<evidence type="ECO:0000256" key="1">
    <source>
        <dbReference type="ARBA" id="ARBA00022723"/>
    </source>
</evidence>
<dbReference type="Pfam" id="PF00533">
    <property type="entry name" value="BRCT"/>
    <property type="match status" value="1"/>
</dbReference>
<dbReference type="EMBL" id="JAHRIQ010025564">
    <property type="protein sequence ID" value="MEQ2229744.1"/>
    <property type="molecule type" value="Genomic_DNA"/>
</dbReference>
<evidence type="ECO:0000313" key="8">
    <source>
        <dbReference type="Proteomes" id="UP001482620"/>
    </source>
</evidence>
<gene>
    <name evidence="7" type="ORF">ILYODFUR_022004</name>
</gene>
<dbReference type="InterPro" id="IPR051590">
    <property type="entry name" value="Replication_Regulatory_Kinase"/>
</dbReference>
<proteinExistence type="predicted"/>
<protein>
    <recommendedName>
        <fullName evidence="6">DBF4-type domain-containing protein</fullName>
    </recommendedName>
</protein>
<evidence type="ECO:0000256" key="4">
    <source>
        <dbReference type="PROSITE-ProRule" id="PRU00600"/>
    </source>
</evidence>
<keyword evidence="2 4" id="KW-0863">Zinc-finger</keyword>
<keyword evidence="8" id="KW-1185">Reference proteome</keyword>
<dbReference type="PANTHER" id="PTHR15375">
    <property type="entry name" value="ACTIVATOR OF S-PHASE KINASE-RELATED"/>
    <property type="match status" value="1"/>
</dbReference>
<comment type="caution">
    <text evidence="7">The sequence shown here is derived from an EMBL/GenBank/DDBJ whole genome shotgun (WGS) entry which is preliminary data.</text>
</comment>
<reference evidence="7 8" key="1">
    <citation type="submission" date="2021-06" db="EMBL/GenBank/DDBJ databases">
        <authorList>
            <person name="Palmer J.M."/>
        </authorList>
    </citation>
    <scope>NUCLEOTIDE SEQUENCE [LARGE SCALE GENOMIC DNA]</scope>
    <source>
        <strain evidence="8">if_2019</strain>
        <tissue evidence="7">Muscle</tissue>
    </source>
</reference>
<dbReference type="InterPro" id="IPR036420">
    <property type="entry name" value="BRCT_dom_sf"/>
</dbReference>
<dbReference type="InterPro" id="IPR038545">
    <property type="entry name" value="Znf_DBF_sf"/>
</dbReference>
<evidence type="ECO:0000259" key="6">
    <source>
        <dbReference type="PROSITE" id="PS51265"/>
    </source>
</evidence>
<evidence type="ECO:0000256" key="3">
    <source>
        <dbReference type="ARBA" id="ARBA00022833"/>
    </source>
</evidence>
<feature type="region of interest" description="Disordered" evidence="5">
    <location>
        <begin position="546"/>
        <end position="599"/>
    </location>
</feature>
<feature type="domain" description="DBF4-type" evidence="6">
    <location>
        <begin position="273"/>
        <end position="322"/>
    </location>
</feature>
<sequence>NLVMQPQQPSNELLGRLCAGDKKLEGKTFYFDNVKKRTTTLLLEAISLLGGRVESFLHKDVTFVVTGSQESLKEEKSAVTRGDEKEKNEGGQNLKKLDSGLSKDKQQPVTPRPVACGSRGKALLEKAICKNERQQRSSVLSNAQSWGVKIVFADDVLLYLKYLTRESVSAKHKRPEKSTKQSLPAVKATALRAPYLKIEDINRKYKPLHMQSVAFPSLYFLGRFSPFESPPPPLFDQHTGQGNDKKRGKKVENSFQEKPPTPLSCNPSPWRARKKDTSYCECCNETFTNLEEHLQSDKHRSFVLDPSNYRAVDQVVAEMLPGFDPNPPQQSEESRLAAPLPFCDDCELELCADVEVEKAVQVLERENSSFSPHIPNPAQSPLSCNLPSPSKDLKFESQNLSFQMTDNQPVHTETHHYTTEVQPQVLSPTMPVLTIEPLNQQLEASCPDAPCLLPDPYFFPPVLSPQAPYSHSIMDPHCPYSDPPILSPQKYNSEETWGARMCETNIEASGSALLLPTLLPVLLAQTSLEEERGLNSLCDRSLKCPTRSLSRSNSFPRLSTVAPDPKKRCRSASPEQRSSKRRKTTKKKRGWCEQRLHPSTQQSDNMADVVDCLLLSNASFPVRQPCPQALFPQTCSTFSFSAVQNFTPALFQMDSAAAQPLCFLPSKATELNFSVDNDQTQCAISSRDSQRSHPLSTSVSIEPALIPDLTMRSSGASDSDWDCDLLSRLDPTSAAPLATAYQNHELDQELLHRPCPWMHDSSYESHLHTVLQPSTPASSLCGEDVDSATFSRTVVQIVEVQH</sequence>
<evidence type="ECO:0000256" key="2">
    <source>
        <dbReference type="ARBA" id="ARBA00022771"/>
    </source>
</evidence>
<feature type="compositionally biased region" description="Polar residues" evidence="5">
    <location>
        <begin position="547"/>
        <end position="557"/>
    </location>
</feature>
<name>A0ABV0TA34_9TELE</name>
<accession>A0ABV0TA34</accession>
<dbReference type="Proteomes" id="UP001482620">
    <property type="component" value="Unassembled WGS sequence"/>
</dbReference>
<feature type="non-terminal residue" evidence="7">
    <location>
        <position position="1"/>
    </location>
</feature>
<feature type="region of interest" description="Disordered" evidence="5">
    <location>
        <begin position="74"/>
        <end position="116"/>
    </location>
</feature>
<dbReference type="PANTHER" id="PTHR15375:SF24">
    <property type="entry name" value="PROTEIN DBF4 HOMOLOG B"/>
    <property type="match status" value="1"/>
</dbReference>
<evidence type="ECO:0000256" key="5">
    <source>
        <dbReference type="SAM" id="MobiDB-lite"/>
    </source>
</evidence>
<dbReference type="Gene3D" id="6.10.250.3410">
    <property type="entry name" value="DBF zinc finger"/>
    <property type="match status" value="1"/>
</dbReference>
<keyword evidence="1" id="KW-0479">Metal-binding</keyword>
<dbReference type="SMART" id="SM00586">
    <property type="entry name" value="ZnF_DBF"/>
    <property type="match status" value="1"/>
</dbReference>
<dbReference type="SUPFAM" id="SSF52113">
    <property type="entry name" value="BRCT domain"/>
    <property type="match status" value="1"/>
</dbReference>
<evidence type="ECO:0000313" key="7">
    <source>
        <dbReference type="EMBL" id="MEQ2229744.1"/>
    </source>
</evidence>
<dbReference type="PROSITE" id="PS51265">
    <property type="entry name" value="ZF_DBF4"/>
    <property type="match status" value="1"/>
</dbReference>
<dbReference type="CDD" id="cd00027">
    <property type="entry name" value="BRCT"/>
    <property type="match status" value="1"/>
</dbReference>
<dbReference type="InterPro" id="IPR001357">
    <property type="entry name" value="BRCT_dom"/>
</dbReference>
<dbReference type="Pfam" id="PF07535">
    <property type="entry name" value="zf-DBF"/>
    <property type="match status" value="1"/>
</dbReference>
<dbReference type="InterPro" id="IPR006572">
    <property type="entry name" value="Znf_DBF"/>
</dbReference>
<feature type="compositionally biased region" description="Basic and acidic residues" evidence="5">
    <location>
        <begin position="74"/>
        <end position="106"/>
    </location>
</feature>
<feature type="compositionally biased region" description="Basic residues" evidence="5">
    <location>
        <begin position="579"/>
        <end position="589"/>
    </location>
</feature>